<evidence type="ECO:0000256" key="1">
    <source>
        <dbReference type="SAM" id="SignalP"/>
    </source>
</evidence>
<evidence type="ECO:0000313" key="3">
    <source>
        <dbReference type="EMBL" id="SFN36501.1"/>
    </source>
</evidence>
<dbReference type="InterPro" id="IPR013424">
    <property type="entry name" value="Ice-binding_C"/>
</dbReference>
<dbReference type="RefSeq" id="WP_177186895.1">
    <property type="nucleotide sequence ID" value="NZ_FOVJ01000001.1"/>
</dbReference>
<dbReference type="STRING" id="1266925.GCA_000619905_01923"/>
<feature type="signal peptide" evidence="1">
    <location>
        <begin position="1"/>
        <end position="20"/>
    </location>
</feature>
<dbReference type="Pfam" id="PF07589">
    <property type="entry name" value="PEP-CTERM"/>
    <property type="match status" value="1"/>
</dbReference>
<feature type="chain" id="PRO_5010333244" evidence="1">
    <location>
        <begin position="21"/>
        <end position="206"/>
    </location>
</feature>
<keyword evidence="1" id="KW-0732">Signal</keyword>
<feature type="domain" description="Ice-binding protein C-terminal" evidence="2">
    <location>
        <begin position="175"/>
        <end position="199"/>
    </location>
</feature>
<sequence>MKIIKACILAIGFVTGTANAADFSFTGEFKDVDEVQEFNFTVLGAASDVMLRTWSYAGGTNAAGMDIARGGFDPVVTLFNASTGDGIDESDDGSPVADSVTGLRYDSFLMTNLAAGAYTATVTQYSSFANGPSLADGFMGSGNTSFGSRDPHWALDILNVNTASIGASYISHTAPIPEPESYALLLAGLGLVAFMARRRLHEEQLS</sequence>
<name>A0A1I4YEK8_9PROT</name>
<dbReference type="EMBL" id="FOVJ01000001">
    <property type="protein sequence ID" value="SFN36501.1"/>
    <property type="molecule type" value="Genomic_DNA"/>
</dbReference>
<organism evidence="3 4">
    <name type="scientific">Nitrosospira briensis</name>
    <dbReference type="NCBI Taxonomy" id="35799"/>
    <lineage>
        <taxon>Bacteria</taxon>
        <taxon>Pseudomonadati</taxon>
        <taxon>Pseudomonadota</taxon>
        <taxon>Betaproteobacteria</taxon>
        <taxon>Nitrosomonadales</taxon>
        <taxon>Nitrosomonadaceae</taxon>
        <taxon>Nitrosospira</taxon>
    </lineage>
</organism>
<gene>
    <name evidence="3" type="ORF">SAMN05216386_0661</name>
</gene>
<dbReference type="AlphaFoldDB" id="A0A1I4YEK8"/>
<reference evidence="4" key="1">
    <citation type="submission" date="2016-10" db="EMBL/GenBank/DDBJ databases">
        <authorList>
            <person name="Varghese N."/>
        </authorList>
    </citation>
    <scope>NUCLEOTIDE SEQUENCE [LARGE SCALE GENOMIC DNA]</scope>
    <source>
        <strain evidence="4">Nsp8</strain>
    </source>
</reference>
<protein>
    <submittedName>
        <fullName evidence="3">PEP-CTERM protein-sorting domain-containing protein</fullName>
    </submittedName>
</protein>
<dbReference type="NCBIfam" id="TIGR02595">
    <property type="entry name" value="PEP_CTERM"/>
    <property type="match status" value="1"/>
</dbReference>
<proteinExistence type="predicted"/>
<evidence type="ECO:0000259" key="2">
    <source>
        <dbReference type="Pfam" id="PF07589"/>
    </source>
</evidence>
<dbReference type="NCBIfam" id="NF038127">
    <property type="entry name" value="FDP_fam"/>
    <property type="match status" value="1"/>
</dbReference>
<evidence type="ECO:0000313" key="4">
    <source>
        <dbReference type="Proteomes" id="UP000183107"/>
    </source>
</evidence>
<accession>A0A1I4YEK8</accession>
<dbReference type="Proteomes" id="UP000183107">
    <property type="component" value="Unassembled WGS sequence"/>
</dbReference>
<keyword evidence="4" id="KW-1185">Reference proteome</keyword>